<dbReference type="EMBL" id="LJDB01000064">
    <property type="protein sequence ID" value="ONI39428.1"/>
    <property type="molecule type" value="Genomic_DNA"/>
</dbReference>
<comment type="caution">
    <text evidence="1">The sequence shown here is derived from an EMBL/GenBank/DDBJ whole genome shotgun (WGS) entry which is preliminary data.</text>
</comment>
<evidence type="ECO:0000313" key="1">
    <source>
        <dbReference type="EMBL" id="ONI39428.1"/>
    </source>
</evidence>
<dbReference type="Proteomes" id="UP000188605">
    <property type="component" value="Unassembled WGS sequence"/>
</dbReference>
<protein>
    <submittedName>
        <fullName evidence="1">Taurine ABC transporter permease</fullName>
    </submittedName>
</protein>
<sequence>MKKENSLLITILPVISILILFGLWLFASSQNGELVPTPLKVWDRLLLLFEKPVSGYNLFGHIFVSLRRVVIALLFSITIGILMGIAIGWSRVASKTIGVLFELIRPIPPIAWISIIVMWFGIGEMSKIVMVFIGTLMPIVINTYTGIKMVDSSLIDVADTFQATERQLLTEIAIPSALPSIMAGIRNAIGVGWMVVLAAEMIGAKEGVGFLITRGSEFFDIPLIMVGMIAIGIVGALLSAGVELLERKMCPWAYRME</sequence>
<reference evidence="1" key="1">
    <citation type="submission" date="2016-08" db="EMBL/GenBank/DDBJ databases">
        <authorList>
            <person name="Ngugi D.K."/>
            <person name="Miyake S."/>
            <person name="Stingl U."/>
        </authorList>
    </citation>
    <scope>NUCLEOTIDE SEQUENCE</scope>
    <source>
        <strain evidence="1">SCG-B11WGA-EpuloA1</strain>
    </source>
</reference>
<gene>
    <name evidence="1" type="ORF">AN396_08470</name>
</gene>
<evidence type="ECO:0000313" key="2">
    <source>
        <dbReference type="Proteomes" id="UP000188605"/>
    </source>
</evidence>
<name>A0ACC8XAZ1_9FIRM</name>
<organism evidence="1 2">
    <name type="scientific">Candidatus Epulonipiscium fishelsonii</name>
    <dbReference type="NCBI Taxonomy" id="77094"/>
    <lineage>
        <taxon>Bacteria</taxon>
        <taxon>Bacillati</taxon>
        <taxon>Bacillota</taxon>
        <taxon>Clostridia</taxon>
        <taxon>Lachnospirales</taxon>
        <taxon>Lachnospiraceae</taxon>
        <taxon>Candidatus Epulonipiscium</taxon>
    </lineage>
</organism>
<proteinExistence type="predicted"/>
<accession>A0ACC8XAZ1</accession>
<keyword evidence="2" id="KW-1185">Reference proteome</keyword>